<organism evidence="2">
    <name type="scientific">Nothobranchius pienaari</name>
    <dbReference type="NCBI Taxonomy" id="704102"/>
    <lineage>
        <taxon>Eukaryota</taxon>
        <taxon>Metazoa</taxon>
        <taxon>Chordata</taxon>
        <taxon>Craniata</taxon>
        <taxon>Vertebrata</taxon>
        <taxon>Euteleostomi</taxon>
        <taxon>Actinopterygii</taxon>
        <taxon>Neopterygii</taxon>
        <taxon>Teleostei</taxon>
        <taxon>Neoteleostei</taxon>
        <taxon>Acanthomorphata</taxon>
        <taxon>Ovalentaria</taxon>
        <taxon>Atherinomorphae</taxon>
        <taxon>Cyprinodontiformes</taxon>
        <taxon>Nothobranchiidae</taxon>
        <taxon>Nothobranchius</taxon>
    </lineage>
</organism>
<proteinExistence type="predicted"/>
<name>A0A1A8QKA4_9TELE</name>
<sequence length="69" mass="8244">QLFQWSRDGWLYEPHVRSGRRRSVWKHASWEDRSWTDGRTALRSWHGLQHGWHASPGGVRDVSPSRHEQ</sequence>
<protein>
    <submittedName>
        <fullName evidence="2">AT rich interactive domain 1A (SWI-like)</fullName>
    </submittedName>
</protein>
<reference evidence="2" key="2">
    <citation type="submission" date="2016-06" db="EMBL/GenBank/DDBJ databases">
        <title>The genome of a short-lived fish provides insights into sex chromosome evolution and the genetic control of aging.</title>
        <authorList>
            <person name="Reichwald K."/>
            <person name="Felder M."/>
            <person name="Petzold A."/>
            <person name="Koch P."/>
            <person name="Groth M."/>
            <person name="Platzer M."/>
        </authorList>
    </citation>
    <scope>NUCLEOTIDE SEQUENCE</scope>
    <source>
        <tissue evidence="2">Brain</tissue>
    </source>
</reference>
<accession>A0A1A8QKA4</accession>
<feature type="region of interest" description="Disordered" evidence="1">
    <location>
        <begin position="49"/>
        <end position="69"/>
    </location>
</feature>
<reference evidence="2" key="1">
    <citation type="submission" date="2016-05" db="EMBL/GenBank/DDBJ databases">
        <authorList>
            <person name="Lavstsen T."/>
            <person name="Jespersen J.S."/>
        </authorList>
    </citation>
    <scope>NUCLEOTIDE SEQUENCE</scope>
    <source>
        <tissue evidence="2">Brain</tissue>
    </source>
</reference>
<evidence type="ECO:0000313" key="2">
    <source>
        <dbReference type="EMBL" id="SBR93902.1"/>
    </source>
</evidence>
<gene>
    <name evidence="2" type="primary">ARID1A</name>
</gene>
<evidence type="ECO:0000256" key="1">
    <source>
        <dbReference type="SAM" id="MobiDB-lite"/>
    </source>
</evidence>
<feature type="non-terminal residue" evidence="2">
    <location>
        <position position="69"/>
    </location>
</feature>
<dbReference type="AlphaFoldDB" id="A0A1A8QKA4"/>
<feature type="non-terminal residue" evidence="2">
    <location>
        <position position="1"/>
    </location>
</feature>
<dbReference type="EMBL" id="HAEG01013041">
    <property type="protein sequence ID" value="SBR93902.1"/>
    <property type="molecule type" value="Transcribed_RNA"/>
</dbReference>